<name>A0ABQ0JB44_9VIBR</name>
<reference evidence="3" key="2">
    <citation type="submission" date="2014-09" db="EMBL/GenBank/DDBJ databases">
        <authorList>
            <consortium name="NBRP consortium"/>
            <person name="Sawabe T."/>
            <person name="Meirelles P."/>
            <person name="Nakanishi M."/>
            <person name="Sayaka M."/>
            <person name="Hattori M."/>
            <person name="Ohkuma M."/>
        </authorList>
    </citation>
    <scope>NUCLEOTIDE SEQUENCE [LARGE SCALE GENOMIC DNA]</scope>
    <source>
        <strain evidence="3">JCM 19239</strain>
    </source>
</reference>
<proteinExistence type="predicted"/>
<keyword evidence="1" id="KW-0732">Signal</keyword>
<sequence>MSVFSQPPLWRRWSVALLLLAFSSFSGLLHAESEPAQASSPATSKAEAALNRVNGEIRDLSESLKVTTGDQKDAIQFRLFNKNNELREVIGNAIDADSLPKEMLIEQVKVQQNYTESAKAYLDSKAEEVTEKFNAAKDEDKLSILNNYSEIQDYLNSAYDASWQNLEWLKKLDVPDKVAESEFAVLVGKKLRLTSASIEYFSQQANALSTQIASAPEADKAGLQTSQLILKQRLSIETKSLRNLIVLATN</sequence>
<gene>
    <name evidence="2" type="ORF">JCM19239_2303</name>
</gene>
<evidence type="ECO:0000313" key="2">
    <source>
        <dbReference type="EMBL" id="GAL25972.1"/>
    </source>
</evidence>
<accession>A0ABQ0JB44</accession>
<dbReference type="Proteomes" id="UP000029223">
    <property type="component" value="Unassembled WGS sequence"/>
</dbReference>
<feature type="chain" id="PRO_5045786173" evidence="1">
    <location>
        <begin position="32"/>
        <end position="250"/>
    </location>
</feature>
<feature type="signal peptide" evidence="1">
    <location>
        <begin position="1"/>
        <end position="31"/>
    </location>
</feature>
<keyword evidence="3" id="KW-1185">Reference proteome</keyword>
<comment type="caution">
    <text evidence="2">The sequence shown here is derived from an EMBL/GenBank/DDBJ whole genome shotgun (WGS) entry which is preliminary data.</text>
</comment>
<dbReference type="EMBL" id="BBMS01000014">
    <property type="protein sequence ID" value="GAL25972.1"/>
    <property type="molecule type" value="Genomic_DNA"/>
</dbReference>
<organism evidence="2 3">
    <name type="scientific">Vibrio variabilis</name>
    <dbReference type="NCBI Taxonomy" id="990271"/>
    <lineage>
        <taxon>Bacteria</taxon>
        <taxon>Pseudomonadati</taxon>
        <taxon>Pseudomonadota</taxon>
        <taxon>Gammaproteobacteria</taxon>
        <taxon>Vibrionales</taxon>
        <taxon>Vibrionaceae</taxon>
        <taxon>Vibrio</taxon>
    </lineage>
</organism>
<evidence type="ECO:0000313" key="3">
    <source>
        <dbReference type="Proteomes" id="UP000029223"/>
    </source>
</evidence>
<protein>
    <submittedName>
        <fullName evidence="2">Small-conductance mechanosensitive channel</fullName>
    </submittedName>
</protein>
<evidence type="ECO:0000256" key="1">
    <source>
        <dbReference type="SAM" id="SignalP"/>
    </source>
</evidence>
<reference evidence="3" key="1">
    <citation type="submission" date="2014-09" db="EMBL/GenBank/DDBJ databases">
        <title>Vibrio variabilis JCM 19239. (C206) whole genome shotgun sequence.</title>
        <authorList>
            <person name="Sawabe T."/>
            <person name="Meirelles P."/>
            <person name="Nakanishi M."/>
            <person name="Sayaka M."/>
            <person name="Hattori M."/>
            <person name="Ohkuma M."/>
        </authorList>
    </citation>
    <scope>NUCLEOTIDE SEQUENCE [LARGE SCALE GENOMIC DNA]</scope>
    <source>
        <strain evidence="3">JCM 19239</strain>
    </source>
</reference>